<sequence>MLELRPNCEHCDKDLPPHAQDAMICSFECTFCLDCVNHKLQGVCPNCGGNFKPRPIRPPSMGRNDNDLAHYPARTTRLFRPVDLVKHVQTLVDEKPSHLAPLSNGNAR</sequence>
<proteinExistence type="predicted"/>
<reference evidence="1 2" key="1">
    <citation type="submission" date="2020-08" db="EMBL/GenBank/DDBJ databases">
        <title>Novel species isolated from subtropical streams in China.</title>
        <authorList>
            <person name="Lu H."/>
        </authorList>
    </citation>
    <scope>NUCLEOTIDE SEQUENCE [LARGE SCALE GENOMIC DNA]</scope>
    <source>
        <strain evidence="1 2">KACC 16656</strain>
    </source>
</reference>
<gene>
    <name evidence="1" type="ORF">H8K52_15680</name>
</gene>
<dbReference type="EMBL" id="JACOFW010000020">
    <property type="protein sequence ID" value="MBC3808782.1"/>
    <property type="molecule type" value="Genomic_DNA"/>
</dbReference>
<dbReference type="InterPro" id="IPR010696">
    <property type="entry name" value="DUF1272"/>
</dbReference>
<keyword evidence="2" id="KW-1185">Reference proteome</keyword>
<comment type="caution">
    <text evidence="1">The sequence shown here is derived from an EMBL/GenBank/DDBJ whole genome shotgun (WGS) entry which is preliminary data.</text>
</comment>
<evidence type="ECO:0000313" key="2">
    <source>
        <dbReference type="Proteomes" id="UP000648257"/>
    </source>
</evidence>
<protein>
    <submittedName>
        <fullName evidence="1">DUF1272 domain-containing protein</fullName>
    </submittedName>
</protein>
<dbReference type="Pfam" id="PF06906">
    <property type="entry name" value="DUF1272"/>
    <property type="match status" value="1"/>
</dbReference>
<evidence type="ECO:0000313" key="1">
    <source>
        <dbReference type="EMBL" id="MBC3808782.1"/>
    </source>
</evidence>
<organism evidence="1 2">
    <name type="scientific">Undibacterium seohonense</name>
    <dbReference type="NCBI Taxonomy" id="1344950"/>
    <lineage>
        <taxon>Bacteria</taxon>
        <taxon>Pseudomonadati</taxon>
        <taxon>Pseudomonadota</taxon>
        <taxon>Betaproteobacteria</taxon>
        <taxon>Burkholderiales</taxon>
        <taxon>Oxalobacteraceae</taxon>
        <taxon>Undibacterium</taxon>
    </lineage>
</organism>
<dbReference type="Proteomes" id="UP000648257">
    <property type="component" value="Unassembled WGS sequence"/>
</dbReference>
<name>A0ABR6X7N9_9BURK</name>
<accession>A0ABR6X7N9</accession>